<dbReference type="AlphaFoldDB" id="A0A3E2GZK1"/>
<dbReference type="Pfam" id="PF02515">
    <property type="entry name" value="CoA_transf_3"/>
    <property type="match status" value="1"/>
</dbReference>
<dbReference type="InterPro" id="IPR003673">
    <property type="entry name" value="CoA-Trfase_fam_III"/>
</dbReference>
<feature type="non-terminal residue" evidence="3">
    <location>
        <position position="446"/>
    </location>
</feature>
<dbReference type="Gene3D" id="3.30.1540.10">
    <property type="entry name" value="formyl-coa transferase, domain 3"/>
    <property type="match status" value="1"/>
</dbReference>
<evidence type="ECO:0000256" key="1">
    <source>
        <dbReference type="ARBA" id="ARBA00008383"/>
    </source>
</evidence>
<dbReference type="Gene3D" id="3.40.50.10540">
    <property type="entry name" value="Crotonobetainyl-coa:carnitine coa-transferase, domain 1"/>
    <property type="match status" value="1"/>
</dbReference>
<evidence type="ECO:0000313" key="4">
    <source>
        <dbReference type="Proteomes" id="UP000258309"/>
    </source>
</evidence>
<dbReference type="OMA" id="QGMSGFM"/>
<dbReference type="InterPro" id="IPR023606">
    <property type="entry name" value="CoA-Trfase_III_dom_1_sf"/>
</dbReference>
<dbReference type="PANTHER" id="PTHR48207:SF3">
    <property type="entry name" value="SUCCINATE--HYDROXYMETHYLGLUTARATE COA-TRANSFERASE"/>
    <property type="match status" value="1"/>
</dbReference>
<evidence type="ECO:0000256" key="2">
    <source>
        <dbReference type="ARBA" id="ARBA00022679"/>
    </source>
</evidence>
<reference evidence="3 4" key="1">
    <citation type="submission" date="2018-05" db="EMBL/GenBank/DDBJ databases">
        <title>Draft genome sequence of Scytalidium lignicola DSM 105466, a ubiquitous saprotrophic fungus.</title>
        <authorList>
            <person name="Buettner E."/>
            <person name="Gebauer A.M."/>
            <person name="Hofrichter M."/>
            <person name="Liers C."/>
            <person name="Kellner H."/>
        </authorList>
    </citation>
    <scope>NUCLEOTIDE SEQUENCE [LARGE SCALE GENOMIC DNA]</scope>
    <source>
        <strain evidence="3 4">DSM 105466</strain>
    </source>
</reference>
<dbReference type="InterPro" id="IPR044855">
    <property type="entry name" value="CoA-Trfase_III_dom3_sf"/>
</dbReference>
<name>A0A3E2GZK1_SCYLI</name>
<dbReference type="OrthoDB" id="5863171at2759"/>
<proteinExistence type="inferred from homology"/>
<feature type="non-terminal residue" evidence="3">
    <location>
        <position position="1"/>
    </location>
</feature>
<dbReference type="GO" id="GO:0005739">
    <property type="term" value="C:mitochondrion"/>
    <property type="evidence" value="ECO:0007669"/>
    <property type="project" value="TreeGrafter"/>
</dbReference>
<dbReference type="GO" id="GO:0047369">
    <property type="term" value="F:succinate-hydroxymethylglutarate CoA-transferase activity"/>
    <property type="evidence" value="ECO:0007669"/>
    <property type="project" value="TreeGrafter"/>
</dbReference>
<accession>A0A3E2GZK1</accession>
<protein>
    <submittedName>
        <fullName evidence="3">Uncharacterized protein</fullName>
    </submittedName>
</protein>
<comment type="caution">
    <text evidence="3">The sequence shown here is derived from an EMBL/GenBank/DDBJ whole genome shotgun (WGS) entry which is preliminary data.</text>
</comment>
<dbReference type="EMBL" id="NCSJ02000255">
    <property type="protein sequence ID" value="RFU26559.1"/>
    <property type="molecule type" value="Genomic_DNA"/>
</dbReference>
<organism evidence="3 4">
    <name type="scientific">Scytalidium lignicola</name>
    <name type="common">Hyphomycete</name>
    <dbReference type="NCBI Taxonomy" id="5539"/>
    <lineage>
        <taxon>Eukaryota</taxon>
        <taxon>Fungi</taxon>
        <taxon>Dikarya</taxon>
        <taxon>Ascomycota</taxon>
        <taxon>Pezizomycotina</taxon>
        <taxon>Leotiomycetes</taxon>
        <taxon>Leotiomycetes incertae sedis</taxon>
        <taxon>Scytalidium</taxon>
    </lineage>
</organism>
<comment type="similarity">
    <text evidence="1">Belongs to the CoA-transferase III family.</text>
</comment>
<evidence type="ECO:0000313" key="3">
    <source>
        <dbReference type="EMBL" id="RFU26559.1"/>
    </source>
</evidence>
<dbReference type="SUPFAM" id="SSF89796">
    <property type="entry name" value="CoA-transferase family III (CaiB/BaiF)"/>
    <property type="match status" value="1"/>
</dbReference>
<keyword evidence="2" id="KW-0808">Transferase</keyword>
<gene>
    <name evidence="3" type="ORF">B7463_g9776</name>
</gene>
<dbReference type="InterPro" id="IPR050483">
    <property type="entry name" value="CoA-transferase_III_domain"/>
</dbReference>
<dbReference type="STRING" id="5539.A0A3E2GZK1"/>
<keyword evidence="4" id="KW-1185">Reference proteome</keyword>
<dbReference type="PANTHER" id="PTHR48207">
    <property type="entry name" value="SUCCINATE--HYDROXYMETHYLGLUTARATE COA-TRANSFERASE"/>
    <property type="match status" value="1"/>
</dbReference>
<sequence>MLSVIRTNDTASLASIRRYCAKRSLVCPDQQVKLSTTPTLSCVSAPGGALRGIKILDLTRALAGPFCTQILADYGADVIKVEQPVKGDDSRHWKTKGEAEKWKIQDGMSFYFASSNRNKKSITLDLKKTKGRQIILDLVKHSDILIDNFIPGKMDELGIGFDTVSKVNSRLIHASYGPSGPYAKRAGYDLIAGAEGGLLHITGEPDGPPSKPGISIIDVCTGLYMHGAILAALEARHRTGKGQKLDGSLFETQVSMLMNIAASYLNMGQEAARLGTGHPSIVPYQAFPTKDSYIIIGATNDRQFAALTELLGNPNLSKDERFKDNASRVKNRTELRDELDGYFKNKTTKEWLMEFEGTGMPYAPINNIEGVMNHPQILAREMISSFKFDAAIDGLVKVVGIPIKFSDTPGFIRHKPPMLGEHTDSVLKELGKSEYTIDQLRQEGVI</sequence>
<dbReference type="Proteomes" id="UP000258309">
    <property type="component" value="Unassembled WGS sequence"/>
</dbReference>